<dbReference type="SUPFAM" id="SSF53850">
    <property type="entry name" value="Periplasmic binding protein-like II"/>
    <property type="match status" value="1"/>
</dbReference>
<dbReference type="PANTHER" id="PTHR30061">
    <property type="entry name" value="MALTOSE-BINDING PERIPLASMIC PROTEIN"/>
    <property type="match status" value="1"/>
</dbReference>
<gene>
    <name evidence="6" type="ORF">OB955_02875</name>
</gene>
<keyword evidence="3" id="KW-0762">Sugar transport</keyword>
<organism evidence="6 7">
    <name type="scientific">Natronoglomus mannanivorans</name>
    <dbReference type="NCBI Taxonomy" id="2979990"/>
    <lineage>
        <taxon>Archaea</taxon>
        <taxon>Methanobacteriati</taxon>
        <taxon>Methanobacteriota</taxon>
        <taxon>Stenosarchaea group</taxon>
        <taxon>Halobacteria</taxon>
        <taxon>Halobacteriales</taxon>
        <taxon>Natrialbaceae</taxon>
        <taxon>Natronoglomus</taxon>
    </lineage>
</organism>
<dbReference type="InterPro" id="IPR006060">
    <property type="entry name" value="Maltose/Cyclodextrin-bd"/>
</dbReference>
<feature type="region of interest" description="Disordered" evidence="5">
    <location>
        <begin position="424"/>
        <end position="444"/>
    </location>
</feature>
<dbReference type="PROSITE" id="PS51257">
    <property type="entry name" value="PROKAR_LIPOPROTEIN"/>
    <property type="match status" value="1"/>
</dbReference>
<evidence type="ECO:0000256" key="2">
    <source>
        <dbReference type="ARBA" id="ARBA00022448"/>
    </source>
</evidence>
<evidence type="ECO:0000313" key="7">
    <source>
        <dbReference type="Proteomes" id="UP001320972"/>
    </source>
</evidence>
<evidence type="ECO:0000313" key="6">
    <source>
        <dbReference type="EMBL" id="MCU4971680.1"/>
    </source>
</evidence>
<keyword evidence="4" id="KW-0732">Signal</keyword>
<name>A0ABT2Q9T9_9EURY</name>
<comment type="similarity">
    <text evidence="1">Belongs to the bacterial solute-binding protein 1 family.</text>
</comment>
<keyword evidence="7" id="KW-1185">Reference proteome</keyword>
<dbReference type="Proteomes" id="UP001320972">
    <property type="component" value="Unassembled WGS sequence"/>
</dbReference>
<dbReference type="Pfam" id="PF13416">
    <property type="entry name" value="SBP_bac_8"/>
    <property type="match status" value="1"/>
</dbReference>
<proteinExistence type="inferred from homology"/>
<feature type="region of interest" description="Disordered" evidence="5">
    <location>
        <begin position="27"/>
        <end position="78"/>
    </location>
</feature>
<evidence type="ECO:0000256" key="4">
    <source>
        <dbReference type="ARBA" id="ARBA00022729"/>
    </source>
</evidence>
<dbReference type="RefSeq" id="WP_338006906.1">
    <property type="nucleotide sequence ID" value="NZ_JAOPKB010000001.1"/>
</dbReference>
<feature type="compositionally biased region" description="Gly residues" evidence="5">
    <location>
        <begin position="35"/>
        <end position="44"/>
    </location>
</feature>
<feature type="compositionally biased region" description="Acidic residues" evidence="5">
    <location>
        <begin position="57"/>
        <end position="75"/>
    </location>
</feature>
<evidence type="ECO:0000256" key="3">
    <source>
        <dbReference type="ARBA" id="ARBA00022597"/>
    </source>
</evidence>
<sequence>MPMDRRTLVKYLGTVSAAGALAGCINAEETDSGNGDDGNGGDGGNGDEDANGGNGNGDDDGSDTDGEWETLEPEEGVTGSATLWHDRESAEQELLADVVDEFNDQYEPTISLNQVADIDDRTRTAIPAGEGPEGFEWAHDWAGTYWEEGLLSDQSDNLRVDMETFTGDAPNAIEWEGNVVGLPHAAETTSLIYNTELVDEPPETFEELEAIMDEHHDPDGGMYGFTFPIDPYFYSGYAHAYGGFYYDEEADELGLSNEETVEGLEFVVDELYPYMPRDFGYEAQANTFQSGNAPFTINGPWAVGNLGFEYGIAGQPSPPGGEPEPYTGISNIYFASAMDDDEERAAAFRSFAEWFVTNVDVQRRQADELGYIPVHAALADADETGDDVSGFMTDIERGRAMPQGPKMDAVWDPLGEEFEEAINGNKSVQEAMDDAEDRIRDNWD</sequence>
<accession>A0ABT2Q9T9</accession>
<dbReference type="InterPro" id="IPR006059">
    <property type="entry name" value="SBP"/>
</dbReference>
<dbReference type="Gene3D" id="3.40.190.10">
    <property type="entry name" value="Periplasmic binding protein-like II"/>
    <property type="match status" value="2"/>
</dbReference>
<reference evidence="6 7" key="1">
    <citation type="submission" date="2022-09" db="EMBL/GenBank/DDBJ databases">
        <title>Enrichment on poylsaccharides allowed isolation of novel metabolic and taxonomic groups of Haloarchaea.</title>
        <authorList>
            <person name="Sorokin D.Y."/>
            <person name="Elcheninov A.G."/>
            <person name="Khizhniak T.V."/>
            <person name="Kolganova T.V."/>
            <person name="Kublanov I.V."/>
        </authorList>
    </citation>
    <scope>NUCLEOTIDE SEQUENCE [LARGE SCALE GENOMIC DNA]</scope>
    <source>
        <strain evidence="6 7">AArc-m2/3/4</strain>
    </source>
</reference>
<dbReference type="PRINTS" id="PR00181">
    <property type="entry name" value="MALTOSEBP"/>
</dbReference>
<dbReference type="EMBL" id="JAOPKB010000001">
    <property type="protein sequence ID" value="MCU4971680.1"/>
    <property type="molecule type" value="Genomic_DNA"/>
</dbReference>
<keyword evidence="2" id="KW-0813">Transport</keyword>
<dbReference type="PANTHER" id="PTHR30061:SF50">
    <property type="entry name" value="MALTOSE_MALTODEXTRIN-BINDING PERIPLASMIC PROTEIN"/>
    <property type="match status" value="1"/>
</dbReference>
<comment type="caution">
    <text evidence="6">The sequence shown here is derived from an EMBL/GenBank/DDBJ whole genome shotgun (WGS) entry which is preliminary data.</text>
</comment>
<evidence type="ECO:0000256" key="1">
    <source>
        <dbReference type="ARBA" id="ARBA00008520"/>
    </source>
</evidence>
<protein>
    <submittedName>
        <fullName evidence="6">Extracellular solute-binding protein</fullName>
    </submittedName>
</protein>
<evidence type="ECO:0000256" key="5">
    <source>
        <dbReference type="SAM" id="MobiDB-lite"/>
    </source>
</evidence>